<dbReference type="GO" id="GO:0003887">
    <property type="term" value="F:DNA-directed DNA polymerase activity"/>
    <property type="evidence" value="ECO:0007669"/>
    <property type="project" value="TreeGrafter"/>
</dbReference>
<dbReference type="EMBL" id="LNZB01000015">
    <property type="protein sequence ID" value="KTD82233.1"/>
    <property type="molecule type" value="Genomic_DNA"/>
</dbReference>
<evidence type="ECO:0000313" key="7">
    <source>
        <dbReference type="EMBL" id="KTD82233.1"/>
    </source>
</evidence>
<dbReference type="Gene3D" id="3.30.1490.100">
    <property type="entry name" value="DNA polymerase, Y-family, little finger domain"/>
    <property type="match status" value="1"/>
</dbReference>
<dbReference type="RefSeq" id="WP_058479536.1">
    <property type="nucleotide sequence ID" value="NZ_CAAAIQ010000006.1"/>
</dbReference>
<evidence type="ECO:0000256" key="5">
    <source>
        <dbReference type="ARBA" id="ARBA00023236"/>
    </source>
</evidence>
<keyword evidence="5" id="KW-0742">SOS response</keyword>
<evidence type="ECO:0000256" key="3">
    <source>
        <dbReference type="ARBA" id="ARBA00023199"/>
    </source>
</evidence>
<dbReference type="OrthoDB" id="9808813at2"/>
<dbReference type="InterPro" id="IPR036775">
    <property type="entry name" value="DNA_pol_Y-fam_lit_finger_sf"/>
</dbReference>
<dbReference type="Pfam" id="PF11799">
    <property type="entry name" value="IMS_C"/>
    <property type="match status" value="1"/>
</dbReference>
<proteinExistence type="inferred from homology"/>
<dbReference type="Pfam" id="PF13438">
    <property type="entry name" value="DUF4113"/>
    <property type="match status" value="1"/>
</dbReference>
<dbReference type="Gene3D" id="3.40.1170.60">
    <property type="match status" value="1"/>
</dbReference>
<comment type="similarity">
    <text evidence="1">Belongs to the DNA polymerase type-Y family.</text>
</comment>
<dbReference type="Gene3D" id="3.30.70.270">
    <property type="match status" value="1"/>
</dbReference>
<dbReference type="SUPFAM" id="SSF56672">
    <property type="entry name" value="DNA/RNA polymerases"/>
    <property type="match status" value="1"/>
</dbReference>
<dbReference type="CDD" id="cd01700">
    <property type="entry name" value="PolY_Pol_V_umuC"/>
    <property type="match status" value="1"/>
</dbReference>
<evidence type="ECO:0000313" key="8">
    <source>
        <dbReference type="Proteomes" id="UP000054729"/>
    </source>
</evidence>
<dbReference type="InterPro" id="IPR043502">
    <property type="entry name" value="DNA/RNA_pol_sf"/>
</dbReference>
<dbReference type="Proteomes" id="UP000054729">
    <property type="component" value="Unassembled WGS sequence"/>
</dbReference>
<organism evidence="7 8">
    <name type="scientific">Legionella waltersii</name>
    <dbReference type="NCBI Taxonomy" id="66969"/>
    <lineage>
        <taxon>Bacteria</taxon>
        <taxon>Pseudomonadati</taxon>
        <taxon>Pseudomonadota</taxon>
        <taxon>Gammaproteobacteria</taxon>
        <taxon>Legionellales</taxon>
        <taxon>Legionellaceae</taxon>
        <taxon>Legionella</taxon>
    </lineage>
</organism>
<dbReference type="Gene3D" id="1.10.150.20">
    <property type="entry name" value="5' to 3' exonuclease, C-terminal subdomain"/>
    <property type="match status" value="1"/>
</dbReference>
<dbReference type="PANTHER" id="PTHR11076">
    <property type="entry name" value="DNA REPAIR POLYMERASE UMUC / TRANSFERASE FAMILY MEMBER"/>
    <property type="match status" value="1"/>
</dbReference>
<dbReference type="PROSITE" id="PS50173">
    <property type="entry name" value="UMUC"/>
    <property type="match status" value="1"/>
</dbReference>
<sequence>MFALIDCNNFYASCERVFQPSLANKAILVLSNNDGCVIARSNEAKALGIKMGVPYFEVRSLCKQHKVHVFSSNYTLYGDMSRRVMSVIEEHWPEVEIYSIDEAFLDLQSLPLTAQELFCRDLQKTILRYTGIPVSIGIGSTKTLAKLANNIAKKELKIPVFRIDKESAWLDKIAVGDVWGVGRQWSKKLVQQGIYTAQHLANLDLLKVKGLFNAMLQRTALELRGVSCSGLLNNESRKSIISSKSFGTMQTEYSALAQAISSHCARACEKLRQQGLVARYLSVFIQTNRFRLDLPQYQQSIGFQLVHPSDDLRSITHNAKWCLRQIFRSGFYYQKVGVFLGDLQDKQCLQFDLFNQPSKEELLHTQKLMSVLDAVNAKYGRHTLRLAAEGNTKPWAMRAQLRSPCFTTKWEELPIVKA</sequence>
<protein>
    <submittedName>
        <fullName evidence="7">SOS mutagenesis and repair UmuC protein</fullName>
    </submittedName>
</protein>
<dbReference type="PANTHER" id="PTHR11076:SF34">
    <property type="entry name" value="PROTEIN UMUC"/>
    <property type="match status" value="1"/>
</dbReference>
<evidence type="ECO:0000259" key="6">
    <source>
        <dbReference type="PROSITE" id="PS50173"/>
    </source>
</evidence>
<dbReference type="GO" id="GO:0003684">
    <property type="term" value="F:damaged DNA binding"/>
    <property type="evidence" value="ECO:0007669"/>
    <property type="project" value="InterPro"/>
</dbReference>
<dbReference type="GO" id="GO:0042276">
    <property type="term" value="P:error-prone translesion synthesis"/>
    <property type="evidence" value="ECO:0007669"/>
    <property type="project" value="TreeGrafter"/>
</dbReference>
<dbReference type="STRING" id="66969.Lwal_0710"/>
<evidence type="ECO:0000256" key="1">
    <source>
        <dbReference type="ARBA" id="ARBA00010945"/>
    </source>
</evidence>
<dbReference type="GO" id="GO:0005829">
    <property type="term" value="C:cytosol"/>
    <property type="evidence" value="ECO:0007669"/>
    <property type="project" value="TreeGrafter"/>
</dbReference>
<evidence type="ECO:0000256" key="2">
    <source>
        <dbReference type="ARBA" id="ARBA00022763"/>
    </source>
</evidence>
<dbReference type="PATRIC" id="fig|66969.6.peg.778"/>
<keyword evidence="4" id="KW-0234">DNA repair</keyword>
<dbReference type="GO" id="GO:0009432">
    <property type="term" value="P:SOS response"/>
    <property type="evidence" value="ECO:0007669"/>
    <property type="project" value="UniProtKB-KW"/>
</dbReference>
<accession>A0A0W1ALN7</accession>
<keyword evidence="2" id="KW-0227">DNA damage</keyword>
<name>A0A0W1ALN7_9GAMM</name>
<dbReference type="InterPro" id="IPR043128">
    <property type="entry name" value="Rev_trsase/Diguanyl_cyclase"/>
</dbReference>
<comment type="caution">
    <text evidence="7">The sequence shown here is derived from an EMBL/GenBank/DDBJ whole genome shotgun (WGS) entry which is preliminary data.</text>
</comment>
<feature type="domain" description="UmuC" evidence="6">
    <location>
        <begin position="2"/>
        <end position="182"/>
    </location>
</feature>
<dbReference type="InterPro" id="IPR050116">
    <property type="entry name" value="DNA_polymerase-Y"/>
</dbReference>
<reference evidence="7 8" key="1">
    <citation type="submission" date="2015-11" db="EMBL/GenBank/DDBJ databases">
        <title>Genomic analysis of 38 Legionella species identifies large and diverse effector repertoires.</title>
        <authorList>
            <person name="Burstein D."/>
            <person name="Amaro F."/>
            <person name="Zusman T."/>
            <person name="Lifshitz Z."/>
            <person name="Cohen O."/>
            <person name="Gilbert J.A."/>
            <person name="Pupko T."/>
            <person name="Shuman H.A."/>
            <person name="Segal G."/>
        </authorList>
    </citation>
    <scope>NUCLEOTIDE SEQUENCE [LARGE SCALE GENOMIC DNA]</scope>
    <source>
        <strain evidence="7 8">ATCC 51914</strain>
    </source>
</reference>
<keyword evidence="8" id="KW-1185">Reference proteome</keyword>
<dbReference type="InterPro" id="IPR017961">
    <property type="entry name" value="DNA_pol_Y-fam_little_finger"/>
</dbReference>
<keyword evidence="3" id="KW-0741">SOS mutagenesis</keyword>
<dbReference type="InterPro" id="IPR025188">
    <property type="entry name" value="DUF4113"/>
</dbReference>
<dbReference type="AlphaFoldDB" id="A0A0W1ALN7"/>
<gene>
    <name evidence="7" type="ORF">Lwal_0710</name>
</gene>
<dbReference type="Pfam" id="PF00817">
    <property type="entry name" value="IMS"/>
    <property type="match status" value="1"/>
</dbReference>
<evidence type="ECO:0000256" key="4">
    <source>
        <dbReference type="ARBA" id="ARBA00023204"/>
    </source>
</evidence>
<dbReference type="GO" id="GO:0006281">
    <property type="term" value="P:DNA repair"/>
    <property type="evidence" value="ECO:0007669"/>
    <property type="project" value="UniProtKB-KW"/>
</dbReference>
<dbReference type="InterPro" id="IPR001126">
    <property type="entry name" value="UmuC"/>
</dbReference>